<evidence type="ECO:0000313" key="1">
    <source>
        <dbReference type="EMBL" id="QEK12584.1"/>
    </source>
</evidence>
<proteinExistence type="predicted"/>
<dbReference type="AlphaFoldDB" id="A0A5C0SGQ7"/>
<dbReference type="KEGG" id="crs:FQB35_09735"/>
<protein>
    <submittedName>
        <fullName evidence="1">DNA-packaging protein</fullName>
    </submittedName>
</protein>
<evidence type="ECO:0000313" key="2">
    <source>
        <dbReference type="Proteomes" id="UP000324646"/>
    </source>
</evidence>
<name>A0A5C0SGQ7_CRATE</name>
<accession>A0A5C0SGQ7</accession>
<organism evidence="1 2">
    <name type="scientific">Crassaminicella thermophila</name>
    <dbReference type="NCBI Taxonomy" id="2599308"/>
    <lineage>
        <taxon>Bacteria</taxon>
        <taxon>Bacillati</taxon>
        <taxon>Bacillota</taxon>
        <taxon>Clostridia</taxon>
        <taxon>Eubacteriales</taxon>
        <taxon>Clostridiaceae</taxon>
        <taxon>Crassaminicella</taxon>
    </lineage>
</organism>
<dbReference type="Pfam" id="PF24829">
    <property type="entry name" value="Phage_connect_2"/>
    <property type="match status" value="1"/>
</dbReference>
<dbReference type="OrthoDB" id="2889166at2"/>
<dbReference type="RefSeq" id="WP_148809738.1">
    <property type="nucleotide sequence ID" value="NZ_CP042243.1"/>
</dbReference>
<reference evidence="1 2" key="1">
    <citation type="submission" date="2019-07" db="EMBL/GenBank/DDBJ databases">
        <title>Complete genome of Crassaminicella thermophila SY095.</title>
        <authorList>
            <person name="Li X."/>
        </authorList>
    </citation>
    <scope>NUCLEOTIDE SEQUENCE [LARGE SCALE GENOMIC DNA]</scope>
    <source>
        <strain evidence="1 2">SY095</strain>
    </source>
</reference>
<gene>
    <name evidence="1" type="ORF">FQB35_09735</name>
</gene>
<dbReference type="InterPro" id="IPR006450">
    <property type="entry name" value="Phage_HK97_gp6-like"/>
</dbReference>
<dbReference type="InterPro" id="IPR056951">
    <property type="entry name" value="Phage_connect_2"/>
</dbReference>
<dbReference type="NCBIfam" id="TIGR01560">
    <property type="entry name" value="put_DNA_pack"/>
    <property type="match status" value="1"/>
</dbReference>
<dbReference type="EMBL" id="CP042243">
    <property type="protein sequence ID" value="QEK12584.1"/>
    <property type="molecule type" value="Genomic_DNA"/>
</dbReference>
<keyword evidence="2" id="KW-1185">Reference proteome</keyword>
<sequence length="93" mass="10588">MLEKIKNSLRIDDDSFDMEIQDLINAAKADLKLSGVVESKIVELDPLIIRAIKTFCKAEFSSDDKEADRYKESYESIKCHLLLSTDYNTDVIA</sequence>
<dbReference type="Proteomes" id="UP000324646">
    <property type="component" value="Chromosome"/>
</dbReference>